<evidence type="ECO:0000313" key="3">
    <source>
        <dbReference type="EMBL" id="ROV67859.1"/>
    </source>
</evidence>
<evidence type="ECO:0000259" key="2">
    <source>
        <dbReference type="Pfam" id="PF04149"/>
    </source>
</evidence>
<proteinExistence type="predicted"/>
<feature type="region of interest" description="Disordered" evidence="1">
    <location>
        <begin position="1"/>
        <end position="36"/>
    </location>
</feature>
<protein>
    <submittedName>
        <fullName evidence="3">DUF397 domain-containing protein</fullName>
    </submittedName>
</protein>
<reference evidence="3 4" key="1">
    <citation type="submission" date="2018-08" db="EMBL/GenBank/DDBJ databases">
        <title>Streptomyces globisporus 1912-4Crt, whole genome shotgun sequence.</title>
        <authorList>
            <person name="Matselyukh B."/>
        </authorList>
    </citation>
    <scope>NUCLEOTIDE SEQUENCE [LARGE SCALE GENOMIC DNA]</scope>
    <source>
        <strain evidence="3 4">1912-4Crt</strain>
    </source>
</reference>
<dbReference type="RefSeq" id="WP_118903610.1">
    <property type="nucleotide sequence ID" value="NZ_QWFA01000064.1"/>
</dbReference>
<dbReference type="EMBL" id="QWFA01000064">
    <property type="protein sequence ID" value="ROV67859.1"/>
    <property type="molecule type" value="Genomic_DNA"/>
</dbReference>
<evidence type="ECO:0000256" key="1">
    <source>
        <dbReference type="SAM" id="MobiDB-lite"/>
    </source>
</evidence>
<gene>
    <name evidence="3" type="ORF">D3105_14380</name>
</gene>
<organism evidence="3 4">
    <name type="scientific">Streptomyces globisporus</name>
    <dbReference type="NCBI Taxonomy" id="1908"/>
    <lineage>
        <taxon>Bacteria</taxon>
        <taxon>Bacillati</taxon>
        <taxon>Actinomycetota</taxon>
        <taxon>Actinomycetes</taxon>
        <taxon>Kitasatosporales</taxon>
        <taxon>Streptomycetaceae</taxon>
        <taxon>Streptomyces</taxon>
    </lineage>
</organism>
<evidence type="ECO:0000313" key="4">
    <source>
        <dbReference type="Proteomes" id="UP000285596"/>
    </source>
</evidence>
<feature type="domain" description="DUF397" evidence="2">
    <location>
        <begin position="26"/>
        <end position="77"/>
    </location>
</feature>
<comment type="caution">
    <text evidence="3">The sequence shown here is derived from an EMBL/GenBank/DDBJ whole genome shotgun (WGS) entry which is preliminary data.</text>
</comment>
<dbReference type="Proteomes" id="UP000285596">
    <property type="component" value="Unassembled WGS sequence"/>
</dbReference>
<dbReference type="AlphaFoldDB" id="A0A423UZW5"/>
<sequence length="88" mass="9182">MSDRCALPDAPPPSTPPPSAAPTAPQWRRSSRSTGMNNCVETAQLADALLAVRDSKDVGRPPLRFSAAAWTTFVDGLGRRGAGPGHVS</sequence>
<dbReference type="Pfam" id="PF04149">
    <property type="entry name" value="DUF397"/>
    <property type="match status" value="1"/>
</dbReference>
<dbReference type="InterPro" id="IPR007278">
    <property type="entry name" value="DUF397"/>
</dbReference>
<name>A0A423UZW5_STRGL</name>
<accession>A0A423UZW5</accession>
<feature type="compositionally biased region" description="Pro residues" evidence="1">
    <location>
        <begin position="9"/>
        <end position="20"/>
    </location>
</feature>